<organism evidence="1 2">
    <name type="scientific">Malus domestica</name>
    <name type="common">Apple</name>
    <name type="synonym">Pyrus malus</name>
    <dbReference type="NCBI Taxonomy" id="3750"/>
    <lineage>
        <taxon>Eukaryota</taxon>
        <taxon>Viridiplantae</taxon>
        <taxon>Streptophyta</taxon>
        <taxon>Embryophyta</taxon>
        <taxon>Tracheophyta</taxon>
        <taxon>Spermatophyta</taxon>
        <taxon>Magnoliopsida</taxon>
        <taxon>eudicotyledons</taxon>
        <taxon>Gunneridae</taxon>
        <taxon>Pentapetalae</taxon>
        <taxon>rosids</taxon>
        <taxon>fabids</taxon>
        <taxon>Rosales</taxon>
        <taxon>Rosaceae</taxon>
        <taxon>Amygdaloideae</taxon>
        <taxon>Maleae</taxon>
        <taxon>Malus</taxon>
    </lineage>
</organism>
<evidence type="ECO:0000313" key="2">
    <source>
        <dbReference type="Proteomes" id="UP000290289"/>
    </source>
</evidence>
<accession>A0A498HU65</accession>
<name>A0A498HU65_MALDO</name>
<reference evidence="1 2" key="1">
    <citation type="submission" date="2018-10" db="EMBL/GenBank/DDBJ databases">
        <title>A high-quality apple genome assembly.</title>
        <authorList>
            <person name="Hu J."/>
        </authorList>
    </citation>
    <scope>NUCLEOTIDE SEQUENCE [LARGE SCALE GENOMIC DNA]</scope>
    <source>
        <strain evidence="2">cv. HFTH1</strain>
        <tissue evidence="1">Young leaf</tissue>
    </source>
</reference>
<comment type="caution">
    <text evidence="1">The sequence shown here is derived from an EMBL/GenBank/DDBJ whole genome shotgun (WGS) entry which is preliminary data.</text>
</comment>
<dbReference type="Proteomes" id="UP000290289">
    <property type="component" value="Chromosome 15"/>
</dbReference>
<proteinExistence type="predicted"/>
<keyword evidence="2" id="KW-1185">Reference proteome</keyword>
<gene>
    <name evidence="1" type="ORF">DVH24_029031</name>
</gene>
<sequence>MSSTGVAGLMFQCVFEGSLSMQDSEIEQRPYHKNCSCALHSKVGVCSNACQRTIFLPKKHSWSDIGSLCMQASSTSKFSSPLVCDMCMSTLHRKQRNFQCGLLPSLEPETYRSWAKALAIAPRVAGMMFQCVFEGSLSMQDTEIGRRPYHKNCSCALHSKADASGCPNACQRNISFPKKQSWSDSSLSMMAAATSKFSRHLVGYMSMSHWQQRNTGVAGMMFLSVFEGSLSMRNTEIERRPYHKNCSCALHSKSGVCSNTCQWNLSFAKKRSWTDRSLWIQATATTPKFSSALVTSTSSGNSESVVGAHNTALVCLKEACQCRTMKLNEGHTIRTAVAVSTPSLVFAVTLEACQCKIPKLREGCSTNTAVVLFTPRLVFAPIRTCQRNISIPKKQSWTGGSLCMQVSTTSKFPSPLVGDMSMSTGNRENANGVHNLALSHRRYR</sequence>
<dbReference type="AlphaFoldDB" id="A0A498HU65"/>
<dbReference type="PANTHER" id="PTHR35121">
    <property type="entry name" value="HOMEODOMAIN PROTEIN 8, PUTATIVE-RELATED"/>
    <property type="match status" value="1"/>
</dbReference>
<dbReference type="EMBL" id="RDQH01000341">
    <property type="protein sequence ID" value="RXH74310.1"/>
    <property type="molecule type" value="Genomic_DNA"/>
</dbReference>
<protein>
    <submittedName>
        <fullName evidence="1">Uncharacterized protein</fullName>
    </submittedName>
</protein>
<evidence type="ECO:0000313" key="1">
    <source>
        <dbReference type="EMBL" id="RXH74310.1"/>
    </source>
</evidence>
<dbReference type="PANTHER" id="PTHR35121:SF4">
    <property type="entry name" value="SWIM-TYPE DOMAIN-CONTAINING PROTEIN"/>
    <property type="match status" value="1"/>
</dbReference>